<name>A0A1F5Y0M9_9BACT</name>
<accession>A0A1F5Y0M9</accession>
<protein>
    <recommendedName>
        <fullName evidence="3">Dephospho-CoA kinase</fullName>
    </recommendedName>
</protein>
<dbReference type="Proteomes" id="UP000178894">
    <property type="component" value="Unassembled WGS sequence"/>
</dbReference>
<sequence>MILIGLLGEKRSGKGTFINFLAEFAKPKHVGRIRSVDVLYETLKIWGIDATRKNLIKLTVAMDGAYGKGTLTEAVRQRIVKDNSDIVIFDGVRWPTDEKLIRSFGKNLIVYVTANPETRWKRGLTAGEKVGEDKATFEEFLKEEKAKTEEFIPDIGSRADFKIVNEGTLENYKKEAQKFCENFLNN</sequence>
<dbReference type="SUPFAM" id="SSF52540">
    <property type="entry name" value="P-loop containing nucleoside triphosphate hydrolases"/>
    <property type="match status" value="1"/>
</dbReference>
<proteinExistence type="predicted"/>
<dbReference type="PANTHER" id="PTHR41930">
    <property type="entry name" value="UPF0200 PROTEIN MJ1399"/>
    <property type="match status" value="1"/>
</dbReference>
<gene>
    <name evidence="1" type="ORF">A3G54_02065</name>
</gene>
<evidence type="ECO:0008006" key="3">
    <source>
        <dbReference type="Google" id="ProtNLM"/>
    </source>
</evidence>
<dbReference type="EMBL" id="MFIQ01000007">
    <property type="protein sequence ID" value="OGF93707.1"/>
    <property type="molecule type" value="Genomic_DNA"/>
</dbReference>
<comment type="caution">
    <text evidence="1">The sequence shown here is derived from an EMBL/GenBank/DDBJ whole genome shotgun (WGS) entry which is preliminary data.</text>
</comment>
<evidence type="ECO:0000313" key="2">
    <source>
        <dbReference type="Proteomes" id="UP000178894"/>
    </source>
</evidence>
<dbReference type="STRING" id="1798364.A3G54_02065"/>
<reference evidence="1 2" key="1">
    <citation type="journal article" date="2016" name="Nat. Commun.">
        <title>Thousands of microbial genomes shed light on interconnected biogeochemical processes in an aquifer system.</title>
        <authorList>
            <person name="Anantharaman K."/>
            <person name="Brown C.T."/>
            <person name="Hug L.A."/>
            <person name="Sharon I."/>
            <person name="Castelle C.J."/>
            <person name="Probst A.J."/>
            <person name="Thomas B.C."/>
            <person name="Singh A."/>
            <person name="Wilkins M.J."/>
            <person name="Karaoz U."/>
            <person name="Brodie E.L."/>
            <person name="Williams K.H."/>
            <person name="Hubbard S.S."/>
            <person name="Banfield J.F."/>
        </authorList>
    </citation>
    <scope>NUCLEOTIDE SEQUENCE [LARGE SCALE GENOMIC DNA]</scope>
</reference>
<organism evidence="1 2">
    <name type="scientific">Candidatus Giovannonibacteria bacterium RIFCSPLOWO2_12_FULL_44_15</name>
    <dbReference type="NCBI Taxonomy" id="1798364"/>
    <lineage>
        <taxon>Bacteria</taxon>
        <taxon>Candidatus Giovannoniibacteriota</taxon>
    </lineage>
</organism>
<dbReference type="InterPro" id="IPR027417">
    <property type="entry name" value="P-loop_NTPase"/>
</dbReference>
<dbReference type="PANTHER" id="PTHR41930:SF1">
    <property type="entry name" value="DEPHOSPHO-COA KINASE"/>
    <property type="match status" value="1"/>
</dbReference>
<dbReference type="Gene3D" id="3.40.50.300">
    <property type="entry name" value="P-loop containing nucleotide triphosphate hydrolases"/>
    <property type="match status" value="1"/>
</dbReference>
<dbReference type="AlphaFoldDB" id="A0A1F5Y0M9"/>
<evidence type="ECO:0000313" key="1">
    <source>
        <dbReference type="EMBL" id="OGF93707.1"/>
    </source>
</evidence>